<reference evidence="10" key="1">
    <citation type="submission" date="2020-01" db="EMBL/GenBank/DDBJ databases">
        <authorList>
            <person name="Mishra B."/>
        </authorList>
    </citation>
    <scope>NUCLEOTIDE SEQUENCE [LARGE SCALE GENOMIC DNA]</scope>
</reference>
<evidence type="ECO:0000256" key="6">
    <source>
        <dbReference type="ARBA" id="ARBA00023242"/>
    </source>
</evidence>
<keyword evidence="4" id="KW-0010">Activator</keyword>
<evidence type="ECO:0000256" key="3">
    <source>
        <dbReference type="ARBA" id="ARBA00023125"/>
    </source>
</evidence>
<feature type="region of interest" description="Disordered" evidence="8">
    <location>
        <begin position="1"/>
        <end position="26"/>
    </location>
</feature>
<dbReference type="InterPro" id="IPR050568">
    <property type="entry name" value="Transcr_DNA_Rep_Reg"/>
</dbReference>
<feature type="region of interest" description="Disordered" evidence="8">
    <location>
        <begin position="188"/>
        <end position="236"/>
    </location>
</feature>
<keyword evidence="11" id="KW-1185">Reference proteome</keyword>
<protein>
    <recommendedName>
        <fullName evidence="9">Core Histone H2A/H2B/H3 domain-containing protein</fullName>
    </recommendedName>
</protein>
<evidence type="ECO:0000256" key="2">
    <source>
        <dbReference type="ARBA" id="ARBA00023015"/>
    </source>
</evidence>
<gene>
    <name evidence="10" type="ORF">MERR_LOCUS25699</name>
</gene>
<dbReference type="PANTHER" id="PTHR10252">
    <property type="entry name" value="HISTONE-LIKE TRANSCRIPTION FACTOR CCAAT-RELATED"/>
    <property type="match status" value="1"/>
</dbReference>
<dbReference type="Proteomes" id="UP000467841">
    <property type="component" value="Unassembled WGS sequence"/>
</dbReference>
<dbReference type="OrthoDB" id="1272441at2759"/>
<feature type="compositionally biased region" description="Acidic residues" evidence="8">
    <location>
        <begin position="212"/>
        <end position="226"/>
    </location>
</feature>
<keyword evidence="2" id="KW-0805">Transcription regulation</keyword>
<evidence type="ECO:0000256" key="1">
    <source>
        <dbReference type="ARBA" id="ARBA00004123"/>
    </source>
</evidence>
<keyword evidence="5" id="KW-0804">Transcription</keyword>
<dbReference type="CDD" id="cd22908">
    <property type="entry name" value="HFD_NFYC-like"/>
    <property type="match status" value="1"/>
</dbReference>
<evidence type="ECO:0000259" key="9">
    <source>
        <dbReference type="Pfam" id="PF00125"/>
    </source>
</evidence>
<comment type="caution">
    <text evidence="10">The sequence shown here is derived from an EMBL/GenBank/DDBJ whole genome shotgun (WGS) entry which is preliminary data.</text>
</comment>
<dbReference type="FunFam" id="1.10.20.10:FF:000006">
    <property type="entry name" value="Nuclear transcription factor Y subunit gamma"/>
    <property type="match status" value="1"/>
</dbReference>
<keyword evidence="6" id="KW-0539">Nucleus</keyword>
<sequence>MENNNNNNNDDMTGNHHQQLPIPHSIPPMFDQQVAPAFDPAPAPENQALKNFWMQQMESVEDFKSHQLPLARIKKIMKSDRDVRMISAESPILFSKACEMFIVDLTMRAWQHAEENKRRTLQKPDISAAVARNFAFDFLLDVVPRDDSLTPAADYLPAVPHPDGAATTGTEQQFVYYQPLVDESVEFPTQPWSIPWPEDGDREDVGGHRDDEAVDGVDEDELEAEADQSGGNSGGK</sequence>
<comment type="subcellular location">
    <subcellularLocation>
        <location evidence="1">Nucleus</location>
    </subcellularLocation>
</comment>
<dbReference type="GO" id="GO:0005634">
    <property type="term" value="C:nucleus"/>
    <property type="evidence" value="ECO:0007669"/>
    <property type="project" value="UniProtKB-SubCell"/>
</dbReference>
<evidence type="ECO:0000256" key="7">
    <source>
        <dbReference type="ARBA" id="ARBA00038129"/>
    </source>
</evidence>
<dbReference type="PANTHER" id="PTHR10252:SF39">
    <property type="entry name" value="NUCLEAR TRANSCRIPTION FACTOR Y SUBUNIT C-6"/>
    <property type="match status" value="1"/>
</dbReference>
<evidence type="ECO:0000313" key="10">
    <source>
        <dbReference type="EMBL" id="CAA7038464.1"/>
    </source>
</evidence>
<feature type="domain" description="Core Histone H2A/H2B/H3" evidence="9">
    <location>
        <begin position="57"/>
        <end position="130"/>
    </location>
</feature>
<evidence type="ECO:0000256" key="8">
    <source>
        <dbReference type="SAM" id="MobiDB-lite"/>
    </source>
</evidence>
<dbReference type="InterPro" id="IPR007125">
    <property type="entry name" value="H2A/H2B/H3"/>
</dbReference>
<organism evidence="10 11">
    <name type="scientific">Microthlaspi erraticum</name>
    <dbReference type="NCBI Taxonomy" id="1685480"/>
    <lineage>
        <taxon>Eukaryota</taxon>
        <taxon>Viridiplantae</taxon>
        <taxon>Streptophyta</taxon>
        <taxon>Embryophyta</taxon>
        <taxon>Tracheophyta</taxon>
        <taxon>Spermatophyta</taxon>
        <taxon>Magnoliopsida</taxon>
        <taxon>eudicotyledons</taxon>
        <taxon>Gunneridae</taxon>
        <taxon>Pentapetalae</taxon>
        <taxon>rosids</taxon>
        <taxon>malvids</taxon>
        <taxon>Brassicales</taxon>
        <taxon>Brassicaceae</taxon>
        <taxon>Coluteocarpeae</taxon>
        <taxon>Microthlaspi</taxon>
    </lineage>
</organism>
<comment type="similarity">
    <text evidence="7">Belongs to the NFYC/HAP5 subunit family.</text>
</comment>
<dbReference type="EMBL" id="CACVBM020001195">
    <property type="protein sequence ID" value="CAA7038464.1"/>
    <property type="molecule type" value="Genomic_DNA"/>
</dbReference>
<evidence type="ECO:0000256" key="5">
    <source>
        <dbReference type="ARBA" id="ARBA00023163"/>
    </source>
</evidence>
<proteinExistence type="inferred from homology"/>
<dbReference type="GO" id="GO:0000978">
    <property type="term" value="F:RNA polymerase II cis-regulatory region sequence-specific DNA binding"/>
    <property type="evidence" value="ECO:0007669"/>
    <property type="project" value="TreeGrafter"/>
</dbReference>
<evidence type="ECO:0000256" key="4">
    <source>
        <dbReference type="ARBA" id="ARBA00023159"/>
    </source>
</evidence>
<name>A0A6D2J5T0_9BRAS</name>
<accession>A0A6D2J5T0</accession>
<dbReference type="Gene3D" id="1.10.20.10">
    <property type="entry name" value="Histone, subunit A"/>
    <property type="match status" value="1"/>
</dbReference>
<dbReference type="SUPFAM" id="SSF47113">
    <property type="entry name" value="Histone-fold"/>
    <property type="match status" value="1"/>
</dbReference>
<dbReference type="Pfam" id="PF00125">
    <property type="entry name" value="Histone"/>
    <property type="match status" value="1"/>
</dbReference>
<dbReference type="GO" id="GO:0000981">
    <property type="term" value="F:DNA-binding transcription factor activity, RNA polymerase II-specific"/>
    <property type="evidence" value="ECO:0007669"/>
    <property type="project" value="TreeGrafter"/>
</dbReference>
<keyword evidence="3" id="KW-0238">DNA-binding</keyword>
<evidence type="ECO:0000313" key="11">
    <source>
        <dbReference type="Proteomes" id="UP000467841"/>
    </source>
</evidence>
<dbReference type="InterPro" id="IPR009072">
    <property type="entry name" value="Histone-fold"/>
</dbReference>
<dbReference type="GO" id="GO:0046982">
    <property type="term" value="F:protein heterodimerization activity"/>
    <property type="evidence" value="ECO:0007669"/>
    <property type="project" value="InterPro"/>
</dbReference>
<dbReference type="AlphaFoldDB" id="A0A6D2J5T0"/>